<comment type="subcellular location">
    <subcellularLocation>
        <location evidence="1">Cytoplasm</location>
    </subcellularLocation>
</comment>
<dbReference type="GO" id="GO:0005737">
    <property type="term" value="C:cytoplasm"/>
    <property type="evidence" value="ECO:0007669"/>
    <property type="project" value="UniProtKB-SubCell"/>
</dbReference>
<dbReference type="PANTHER" id="PTHR21502:SF8">
    <property type="entry name" value="CILIUM ASSEMBLY PROTEIN DZIP1L"/>
    <property type="match status" value="1"/>
</dbReference>
<reference evidence="10 11" key="1">
    <citation type="submission" date="2019-09" db="EMBL/GenBank/DDBJ databases">
        <title>Bird 10,000 Genomes (B10K) Project - Family phase.</title>
        <authorList>
            <person name="Zhang G."/>
        </authorList>
    </citation>
    <scope>NUCLEOTIDE SEQUENCE [LARGE SCALE GENOMIC DNA]</scope>
    <source>
        <strain evidence="10">B10K-DU-011-36</strain>
        <tissue evidence="10">Muscle</tissue>
    </source>
</reference>
<dbReference type="SUPFAM" id="SSF56954">
    <property type="entry name" value="Outer membrane efflux proteins (OEP)"/>
    <property type="match status" value="1"/>
</dbReference>
<feature type="domain" description="Cilium assembly protein DZIP1 N-terminal" evidence="8">
    <location>
        <begin position="20"/>
        <end position="140"/>
    </location>
</feature>
<dbReference type="PANTHER" id="PTHR21502">
    <property type="entry name" value="ZINC FINGER PROTEIN DZIP1"/>
    <property type="match status" value="1"/>
</dbReference>
<comment type="caution">
    <text evidence="10">The sequence shown here is derived from an EMBL/GenBank/DDBJ whole genome shotgun (WGS) entry which is preliminary data.</text>
</comment>
<dbReference type="InterPro" id="IPR051241">
    <property type="entry name" value="DZIP_RILPL"/>
</dbReference>
<evidence type="ECO:0000259" key="9">
    <source>
        <dbReference type="Pfam" id="PF25977"/>
    </source>
</evidence>
<name>A0A7L0JQM2_CHATO</name>
<feature type="coiled-coil region" evidence="7">
    <location>
        <begin position="188"/>
        <end position="291"/>
    </location>
</feature>
<keyword evidence="4" id="KW-0863">Zinc-finger</keyword>
<dbReference type="InterPro" id="IPR032714">
    <property type="entry name" value="DZIP1_N"/>
</dbReference>
<dbReference type="Proteomes" id="UP000537522">
    <property type="component" value="Unassembled WGS sequence"/>
</dbReference>
<evidence type="ECO:0000313" key="10">
    <source>
        <dbReference type="EMBL" id="NXK46931.1"/>
    </source>
</evidence>
<protein>
    <submittedName>
        <fullName evidence="10">DZI1L protein</fullName>
    </submittedName>
</protein>
<sequence>AVGMLGASPGLTIPTDVPCFRFQPRGAGVDWRRFSAVDVERVAREVDVAALQEHITGVTFCNLDGERCPHCGQPADPVLLKVLRMAQLSIEYLLHCQEHLRTSLAQSAQHLQATRTELACAQNLASEQAAQLWGVKEENRRWKKLMATQQLLLQAGPSGYGKVREQNPGRSWQITPLLTVPVFPGFAERQKIKQVGQMEQEVEELKEKLRETQQQLVAEREAEKLRREQEMERAHQREEEGRRDLERWKEEERTKLHAEMDGLRQFFLAELKDIASRSSAMEGKLQELQAREAAVSHLGTLQDDDSEEMWWRTPSQAELERTVVQVSSGVPVCSSENKKGLKTWMAVSKYPGVHCQPQPQGMAEGCLLTDILQLVASEGDSDASEHPRVVGARFCAGTSSPLWHSQAVFIPAVTRQVTKVVAAEESSEEDGEEDALGGRRRLLEALRRNPNLLKKFRRILEEALEEKLESMGVKKVAKGISTQTYQHLRAVVRLQQQQKAEKFPSLLHLRDELIQTVMRKVRRCKKPGIALPRRLSIIPGTAVSTKGKLLERRLDATMQRPVGGVKSSQ</sequence>
<evidence type="ECO:0000256" key="3">
    <source>
        <dbReference type="ARBA" id="ARBA00022723"/>
    </source>
</evidence>
<dbReference type="GO" id="GO:0036064">
    <property type="term" value="C:ciliary basal body"/>
    <property type="evidence" value="ECO:0007669"/>
    <property type="project" value="TreeGrafter"/>
</dbReference>
<feature type="non-terminal residue" evidence="10">
    <location>
        <position position="569"/>
    </location>
</feature>
<dbReference type="AlphaFoldDB" id="A0A7L0JQM2"/>
<evidence type="ECO:0000256" key="4">
    <source>
        <dbReference type="ARBA" id="ARBA00022771"/>
    </source>
</evidence>
<dbReference type="Pfam" id="PF13815">
    <property type="entry name" value="Dzip-like_N"/>
    <property type="match status" value="1"/>
</dbReference>
<dbReference type="InterPro" id="IPR058883">
    <property type="entry name" value="DZIP1_dom"/>
</dbReference>
<evidence type="ECO:0000259" key="8">
    <source>
        <dbReference type="Pfam" id="PF13815"/>
    </source>
</evidence>
<evidence type="ECO:0000256" key="1">
    <source>
        <dbReference type="ARBA" id="ARBA00004496"/>
    </source>
</evidence>
<evidence type="ECO:0000256" key="7">
    <source>
        <dbReference type="SAM" id="Coils"/>
    </source>
</evidence>
<organism evidence="10 11">
    <name type="scientific">Chauna torquata</name>
    <name type="common">Southern screamer</name>
    <dbReference type="NCBI Taxonomy" id="30388"/>
    <lineage>
        <taxon>Eukaryota</taxon>
        <taxon>Metazoa</taxon>
        <taxon>Chordata</taxon>
        <taxon>Craniata</taxon>
        <taxon>Vertebrata</taxon>
        <taxon>Euteleostomi</taxon>
        <taxon>Archelosauria</taxon>
        <taxon>Archosauria</taxon>
        <taxon>Dinosauria</taxon>
        <taxon>Saurischia</taxon>
        <taxon>Theropoda</taxon>
        <taxon>Coelurosauria</taxon>
        <taxon>Aves</taxon>
        <taxon>Neognathae</taxon>
        <taxon>Galloanserae</taxon>
        <taxon>Anseriformes</taxon>
        <taxon>Anhimidae</taxon>
        <taxon>Chauna</taxon>
    </lineage>
</organism>
<evidence type="ECO:0000256" key="2">
    <source>
        <dbReference type="ARBA" id="ARBA00022490"/>
    </source>
</evidence>
<dbReference type="GO" id="GO:0008270">
    <property type="term" value="F:zinc ion binding"/>
    <property type="evidence" value="ECO:0007669"/>
    <property type="project" value="UniProtKB-KW"/>
</dbReference>
<dbReference type="EMBL" id="VXAL01004668">
    <property type="protein sequence ID" value="NXK46931.1"/>
    <property type="molecule type" value="Genomic_DNA"/>
</dbReference>
<keyword evidence="11" id="KW-1185">Reference proteome</keyword>
<evidence type="ECO:0000313" key="11">
    <source>
        <dbReference type="Proteomes" id="UP000537522"/>
    </source>
</evidence>
<accession>A0A7L0JQM2</accession>
<keyword evidence="3" id="KW-0479">Metal-binding</keyword>
<dbReference type="Pfam" id="PF25977">
    <property type="entry name" value="DZIP1"/>
    <property type="match status" value="1"/>
</dbReference>
<dbReference type="GO" id="GO:0060271">
    <property type="term" value="P:cilium assembly"/>
    <property type="evidence" value="ECO:0007669"/>
    <property type="project" value="TreeGrafter"/>
</dbReference>
<keyword evidence="6 7" id="KW-0175">Coiled coil</keyword>
<feature type="domain" description="Cilium assembly protein DZIP1" evidence="9">
    <location>
        <begin position="452"/>
        <end position="525"/>
    </location>
</feature>
<feature type="non-terminal residue" evidence="10">
    <location>
        <position position="1"/>
    </location>
</feature>
<gene>
    <name evidence="10" type="primary">Dzip1l</name>
    <name evidence="10" type="ORF">CHATOR_R07222</name>
</gene>
<proteinExistence type="predicted"/>
<evidence type="ECO:0000256" key="5">
    <source>
        <dbReference type="ARBA" id="ARBA00022833"/>
    </source>
</evidence>
<evidence type="ECO:0000256" key="6">
    <source>
        <dbReference type="ARBA" id="ARBA00023054"/>
    </source>
</evidence>
<keyword evidence="2" id="KW-0963">Cytoplasm</keyword>
<keyword evidence="5" id="KW-0862">Zinc</keyword>